<proteinExistence type="inferred from homology"/>
<dbReference type="InterPro" id="IPR015942">
    <property type="entry name" value="Asp/Glu/hydantoin_racemase"/>
</dbReference>
<sequence>MKLRLINPNSTDAMTQQIARSARAVAHPGSSISALTLSGTPVSIEGYHDEAVCVPPLLEAIRAGEAEGMDAHVIACFDDVGLAAAREVAGGPVLGLCQASVQVAMMISKRFSVVTSLDRSVPIIEDLVEDYGAGRACRRVRAVDLPVLAFEADAALSRARLKEEVTRARDQDKVDAVVLGCAGMSDFCRALEESLQIRVIDGVQAAVKLAEALVGGGFRTAKTGAYAYPRLKSADMAPARVSESG</sequence>
<dbReference type="InterPro" id="IPR053714">
    <property type="entry name" value="Iso_Racemase_Enz_sf"/>
</dbReference>
<dbReference type="Gene3D" id="3.40.50.12500">
    <property type="match status" value="1"/>
</dbReference>
<dbReference type="Proteomes" id="UP000529417">
    <property type="component" value="Unassembled WGS sequence"/>
</dbReference>
<protein>
    <recommendedName>
        <fullName evidence="4">Hydantoin racemase</fullName>
        <ecNumber evidence="3">5.1.99.5</ecNumber>
    </recommendedName>
</protein>
<organism evidence="7 8">
    <name type="scientific">Rhabdonatronobacter sediminivivens</name>
    <dbReference type="NCBI Taxonomy" id="2743469"/>
    <lineage>
        <taxon>Bacteria</taxon>
        <taxon>Pseudomonadati</taxon>
        <taxon>Pseudomonadota</taxon>
        <taxon>Alphaproteobacteria</taxon>
        <taxon>Rhodobacterales</taxon>
        <taxon>Paracoccaceae</taxon>
        <taxon>Rhabdonatronobacter</taxon>
    </lineage>
</organism>
<evidence type="ECO:0000313" key="8">
    <source>
        <dbReference type="Proteomes" id="UP000529417"/>
    </source>
</evidence>
<dbReference type="EC" id="5.1.99.5" evidence="3"/>
<evidence type="ECO:0000256" key="3">
    <source>
        <dbReference type="ARBA" id="ARBA00066406"/>
    </source>
</evidence>
<accession>A0A7Z0HYC5</accession>
<dbReference type="FunFam" id="3.40.50.12500:FF:000001">
    <property type="entry name" value="Putative hydantoin racemase"/>
    <property type="match status" value="1"/>
</dbReference>
<evidence type="ECO:0000256" key="2">
    <source>
        <dbReference type="ARBA" id="ARBA00051635"/>
    </source>
</evidence>
<dbReference type="InterPro" id="IPR052186">
    <property type="entry name" value="Hydantoin_racemase-like"/>
</dbReference>
<dbReference type="EMBL" id="JACBXS010000009">
    <property type="protein sequence ID" value="NYS24558.1"/>
    <property type="molecule type" value="Genomic_DNA"/>
</dbReference>
<comment type="catalytic activity">
    <reaction evidence="2">
        <text>a D-5-monosubstituted hydantoin = a L-5-monosubstituted hydantoin</text>
        <dbReference type="Rhea" id="RHEA:46624"/>
        <dbReference type="ChEBI" id="CHEBI:86339"/>
        <dbReference type="ChEBI" id="CHEBI:86340"/>
        <dbReference type="EC" id="5.1.99.5"/>
    </reaction>
</comment>
<evidence type="ECO:0000313" key="7">
    <source>
        <dbReference type="EMBL" id="NYS24558.1"/>
    </source>
</evidence>
<dbReference type="AlphaFoldDB" id="A0A7Z0HYC5"/>
<comment type="catalytic activity">
    <reaction evidence="5">
        <text>D-5-benzylhydantoin = L-5-benzylhydantoin</text>
        <dbReference type="Rhea" id="RHEA:83991"/>
        <dbReference type="ChEBI" id="CHEBI:176864"/>
        <dbReference type="ChEBI" id="CHEBI:233540"/>
    </reaction>
</comment>
<comment type="catalytic activity">
    <reaction evidence="6">
        <text>D-5-isobutylhydantoin = L-5-isobutylhydantoin</text>
        <dbReference type="Rhea" id="RHEA:84231"/>
        <dbReference type="ChEBI" id="CHEBI:233609"/>
        <dbReference type="ChEBI" id="CHEBI:233610"/>
    </reaction>
</comment>
<dbReference type="RefSeq" id="WP_179905264.1">
    <property type="nucleotide sequence ID" value="NZ_JACBXS010000009.1"/>
</dbReference>
<dbReference type="PANTHER" id="PTHR28047">
    <property type="entry name" value="PROTEIN DCG1"/>
    <property type="match status" value="1"/>
</dbReference>
<dbReference type="PANTHER" id="PTHR28047:SF5">
    <property type="entry name" value="PROTEIN DCG1"/>
    <property type="match status" value="1"/>
</dbReference>
<dbReference type="GO" id="GO:0047661">
    <property type="term" value="F:amino-acid racemase activity"/>
    <property type="evidence" value="ECO:0007669"/>
    <property type="project" value="InterPro"/>
</dbReference>
<evidence type="ECO:0000256" key="1">
    <source>
        <dbReference type="ARBA" id="ARBA00038414"/>
    </source>
</evidence>
<name>A0A7Z0HYC5_9RHOB</name>
<comment type="caution">
    <text evidence="7">The sequence shown here is derived from an EMBL/GenBank/DDBJ whole genome shotgun (WGS) entry which is preliminary data.</text>
</comment>
<gene>
    <name evidence="7" type="ORF">HUK65_06090</name>
</gene>
<reference evidence="7 8" key="1">
    <citation type="journal article" date="2000" name="Arch. Microbiol.">
        <title>Rhodobaca bogoriensis gen. nov. and sp. nov., an alkaliphilic purple nonsulfur bacterium from African Rift Valley soda lakes.</title>
        <authorList>
            <person name="Milford A.D."/>
            <person name="Achenbach L.A."/>
            <person name="Jung D.O."/>
            <person name="Madigan M.T."/>
        </authorList>
    </citation>
    <scope>NUCLEOTIDE SEQUENCE [LARGE SCALE GENOMIC DNA]</scope>
    <source>
        <strain evidence="7 8">2376</strain>
    </source>
</reference>
<evidence type="ECO:0000256" key="4">
    <source>
        <dbReference type="ARBA" id="ARBA00067972"/>
    </source>
</evidence>
<keyword evidence="8" id="KW-1185">Reference proteome</keyword>
<dbReference type="Pfam" id="PF01177">
    <property type="entry name" value="Asp_Glu_race"/>
    <property type="match status" value="1"/>
</dbReference>
<dbReference type="GO" id="GO:0036348">
    <property type="term" value="F:hydantoin racemase activity"/>
    <property type="evidence" value="ECO:0007669"/>
    <property type="project" value="UniProtKB-EC"/>
</dbReference>
<evidence type="ECO:0000256" key="5">
    <source>
        <dbReference type="ARBA" id="ARBA00093199"/>
    </source>
</evidence>
<evidence type="ECO:0000256" key="6">
    <source>
        <dbReference type="ARBA" id="ARBA00093234"/>
    </source>
</evidence>
<comment type="similarity">
    <text evidence="1">Belongs to the HyuE racemase family.</text>
</comment>